<feature type="domain" description="Integrase catalytic" evidence="14">
    <location>
        <begin position="970"/>
        <end position="1134"/>
    </location>
</feature>
<protein>
    <submittedName>
        <fullName evidence="15">Zinc finger CCHC-type superfamily</fullName>
    </submittedName>
</protein>
<dbReference type="InterPro" id="IPR025312">
    <property type="entry name" value="DUF4216"/>
</dbReference>
<keyword evidence="3" id="KW-0548">Nucleotidyltransferase</keyword>
<feature type="region of interest" description="Disordered" evidence="10">
    <location>
        <begin position="2536"/>
        <end position="2589"/>
    </location>
</feature>
<dbReference type="Pfam" id="PF24626">
    <property type="entry name" value="SH3_Tf2-1"/>
    <property type="match status" value="2"/>
</dbReference>
<dbReference type="PANTHER" id="PTHR35046">
    <property type="entry name" value="ZINC KNUCKLE (CCHC-TYPE) FAMILY PROTEIN"/>
    <property type="match status" value="1"/>
</dbReference>
<gene>
    <name evidence="15" type="ORF">ISN45_At03g032950</name>
</gene>
<dbReference type="Pfam" id="PF00078">
    <property type="entry name" value="RVT_1"/>
    <property type="match status" value="2"/>
</dbReference>
<dbReference type="Pfam" id="PF00098">
    <property type="entry name" value="zf-CCHC"/>
    <property type="match status" value="2"/>
</dbReference>
<feature type="domain" description="Chromo" evidence="11">
    <location>
        <begin position="1330"/>
        <end position="1365"/>
    </location>
</feature>
<dbReference type="GO" id="GO:0006508">
    <property type="term" value="P:proteolysis"/>
    <property type="evidence" value="ECO:0007669"/>
    <property type="project" value="UniProtKB-KW"/>
</dbReference>
<dbReference type="InterPro" id="IPR054722">
    <property type="entry name" value="PolX-like_BBD"/>
</dbReference>
<feature type="domain" description="CCHC-type" evidence="12">
    <location>
        <begin position="3180"/>
        <end position="3195"/>
    </location>
</feature>
<evidence type="ECO:0000259" key="11">
    <source>
        <dbReference type="PROSITE" id="PS50013"/>
    </source>
</evidence>
<feature type="compositionally biased region" description="Acidic residues" evidence="10">
    <location>
        <begin position="3760"/>
        <end position="3778"/>
    </location>
</feature>
<feature type="region of interest" description="Disordered" evidence="10">
    <location>
        <begin position="4688"/>
        <end position="4733"/>
    </location>
</feature>
<dbReference type="InterPro" id="IPR056924">
    <property type="entry name" value="SH3_Tf2-1"/>
</dbReference>
<keyword evidence="4" id="KW-0540">Nuclease</keyword>
<keyword evidence="9" id="KW-0175">Coiled coil</keyword>
<dbReference type="InterPro" id="IPR025452">
    <property type="entry name" value="DUF4218"/>
</dbReference>
<feature type="coiled-coil region" evidence="9">
    <location>
        <begin position="1144"/>
        <end position="1182"/>
    </location>
</feature>
<dbReference type="GO" id="GO:0004519">
    <property type="term" value="F:endonuclease activity"/>
    <property type="evidence" value="ECO:0007669"/>
    <property type="project" value="UniProtKB-KW"/>
</dbReference>
<evidence type="ECO:0000256" key="10">
    <source>
        <dbReference type="SAM" id="MobiDB-lite"/>
    </source>
</evidence>
<dbReference type="Pfam" id="PF07727">
    <property type="entry name" value="RVT_2"/>
    <property type="match status" value="1"/>
</dbReference>
<keyword evidence="7" id="KW-0695">RNA-directed DNA polymerase</keyword>
<dbReference type="Pfam" id="PF26133">
    <property type="entry name" value="DUF8039"/>
    <property type="match status" value="1"/>
</dbReference>
<evidence type="ECO:0000259" key="13">
    <source>
        <dbReference type="PROSITE" id="PS50878"/>
    </source>
</evidence>
<dbReference type="GO" id="GO:0003676">
    <property type="term" value="F:nucleic acid binding"/>
    <property type="evidence" value="ECO:0007669"/>
    <property type="project" value="InterPro"/>
</dbReference>
<keyword evidence="2" id="KW-0808">Transferase</keyword>
<feature type="region of interest" description="Disordered" evidence="10">
    <location>
        <begin position="3455"/>
        <end position="3511"/>
    </location>
</feature>
<feature type="region of interest" description="Disordered" evidence="10">
    <location>
        <begin position="1410"/>
        <end position="1433"/>
    </location>
</feature>
<dbReference type="Pfam" id="PF00385">
    <property type="entry name" value="Chromo"/>
    <property type="match status" value="1"/>
</dbReference>
<keyword evidence="16" id="KW-1185">Reference proteome</keyword>
<dbReference type="InterPro" id="IPR058352">
    <property type="entry name" value="DUF8039"/>
</dbReference>
<dbReference type="InterPro" id="IPR004242">
    <property type="entry name" value="Transposase_21"/>
</dbReference>
<feature type="region of interest" description="Disordered" evidence="10">
    <location>
        <begin position="3402"/>
        <end position="3428"/>
    </location>
</feature>
<keyword evidence="1" id="KW-0645">Protease</keyword>
<dbReference type="PANTHER" id="PTHR35046:SF9">
    <property type="entry name" value="RNA-DIRECTED DNA POLYMERASE"/>
    <property type="match status" value="1"/>
</dbReference>
<feature type="domain" description="CCHC-type" evidence="12">
    <location>
        <begin position="3733"/>
        <end position="3749"/>
    </location>
</feature>
<dbReference type="Pfam" id="PF13975">
    <property type="entry name" value="gag-asp_proteas"/>
    <property type="match status" value="1"/>
</dbReference>
<dbReference type="Pfam" id="PF13960">
    <property type="entry name" value="DUF4218"/>
    <property type="match status" value="1"/>
</dbReference>
<feature type="compositionally biased region" description="Polar residues" evidence="10">
    <location>
        <begin position="5466"/>
        <end position="5483"/>
    </location>
</feature>
<dbReference type="Pfam" id="PF02992">
    <property type="entry name" value="Transposase_21"/>
    <property type="match status" value="1"/>
</dbReference>
<dbReference type="SMART" id="SM00343">
    <property type="entry name" value="ZnF_C2HC"/>
    <property type="match status" value="3"/>
</dbReference>
<dbReference type="InterPro" id="IPR025724">
    <property type="entry name" value="GAG-pre-integrase_dom"/>
</dbReference>
<keyword evidence="8" id="KW-0479">Metal-binding</keyword>
<dbReference type="PROSITE" id="PS50994">
    <property type="entry name" value="INTEGRASE"/>
    <property type="match status" value="1"/>
</dbReference>
<dbReference type="FunFam" id="3.30.70.270:FF:000020">
    <property type="entry name" value="Transposon Tf2-6 polyprotein-like Protein"/>
    <property type="match status" value="2"/>
</dbReference>
<feature type="region of interest" description="Disordered" evidence="10">
    <location>
        <begin position="5454"/>
        <end position="5483"/>
    </location>
</feature>
<feature type="region of interest" description="Disordered" evidence="10">
    <location>
        <begin position="2957"/>
        <end position="3020"/>
    </location>
</feature>
<feature type="compositionally biased region" description="Basic residues" evidence="10">
    <location>
        <begin position="2577"/>
        <end position="2589"/>
    </location>
</feature>
<evidence type="ECO:0000256" key="4">
    <source>
        <dbReference type="ARBA" id="ARBA00022722"/>
    </source>
</evidence>
<feature type="compositionally biased region" description="Basic and acidic residues" evidence="10">
    <location>
        <begin position="3463"/>
        <end position="3477"/>
    </location>
</feature>
<evidence type="ECO:0000313" key="15">
    <source>
        <dbReference type="EMBL" id="KAG7627121.1"/>
    </source>
</evidence>
<evidence type="ECO:0000256" key="8">
    <source>
        <dbReference type="PROSITE-ProRule" id="PRU00047"/>
    </source>
</evidence>
<evidence type="ECO:0000259" key="14">
    <source>
        <dbReference type="PROSITE" id="PS50994"/>
    </source>
</evidence>
<feature type="compositionally biased region" description="Polar residues" evidence="10">
    <location>
        <begin position="228"/>
        <end position="237"/>
    </location>
</feature>
<proteinExistence type="predicted"/>
<dbReference type="GO" id="GO:0008270">
    <property type="term" value="F:zinc ion binding"/>
    <property type="evidence" value="ECO:0007669"/>
    <property type="project" value="UniProtKB-KW"/>
</dbReference>
<dbReference type="CDD" id="cd00303">
    <property type="entry name" value="retropepsin_like"/>
    <property type="match status" value="2"/>
</dbReference>
<evidence type="ECO:0000256" key="1">
    <source>
        <dbReference type="ARBA" id="ARBA00022670"/>
    </source>
</evidence>
<dbReference type="Pfam" id="PF22936">
    <property type="entry name" value="Pol_BBD"/>
    <property type="match status" value="2"/>
</dbReference>
<dbReference type="InterPro" id="IPR000477">
    <property type="entry name" value="RT_dom"/>
</dbReference>
<feature type="region of interest" description="Disordered" evidence="10">
    <location>
        <begin position="148"/>
        <end position="181"/>
    </location>
</feature>
<dbReference type="Pfam" id="PF13952">
    <property type="entry name" value="DUF4216"/>
    <property type="match status" value="1"/>
</dbReference>
<dbReference type="InterPro" id="IPR023780">
    <property type="entry name" value="Chromo_domain"/>
</dbReference>
<feature type="region of interest" description="Disordered" evidence="10">
    <location>
        <begin position="211"/>
        <end position="245"/>
    </location>
</feature>
<feature type="region of interest" description="Disordered" evidence="10">
    <location>
        <begin position="1945"/>
        <end position="1964"/>
    </location>
</feature>
<dbReference type="CDD" id="cd09274">
    <property type="entry name" value="RNase_HI_RT_Ty3"/>
    <property type="match status" value="2"/>
</dbReference>
<feature type="region of interest" description="Disordered" evidence="10">
    <location>
        <begin position="3759"/>
        <end position="3781"/>
    </location>
</feature>
<dbReference type="PROSITE" id="PS50013">
    <property type="entry name" value="CHROMO_2"/>
    <property type="match status" value="1"/>
</dbReference>
<keyword evidence="5" id="KW-0255">Endonuclease</keyword>
<dbReference type="InterPro" id="IPR005162">
    <property type="entry name" value="Retrotrans_gag_dom"/>
</dbReference>
<feature type="region of interest" description="Disordered" evidence="10">
    <location>
        <begin position="5417"/>
        <end position="5439"/>
    </location>
</feature>
<dbReference type="Pfam" id="PF13963">
    <property type="entry name" value="Transpos_assoc"/>
    <property type="match status" value="1"/>
</dbReference>
<reference evidence="15 16" key="1">
    <citation type="submission" date="2020-12" db="EMBL/GenBank/DDBJ databases">
        <title>Concerted genomic and epigenomic changes stabilize Arabidopsis allopolyploids.</title>
        <authorList>
            <person name="Chen Z."/>
        </authorList>
    </citation>
    <scope>NUCLEOTIDE SEQUENCE [LARGE SCALE GENOMIC DNA]</scope>
    <source>
        <strain evidence="15">Allo738</strain>
        <tissue evidence="15">Leaf</tissue>
    </source>
</reference>
<dbReference type="FunFam" id="3.10.10.10:FF:000007">
    <property type="entry name" value="Retrovirus-related Pol polyprotein from transposon 17.6-like Protein"/>
    <property type="match status" value="1"/>
</dbReference>
<keyword evidence="8" id="KW-0863">Zinc-finger</keyword>
<feature type="compositionally biased region" description="Basic and acidic residues" evidence="10">
    <location>
        <begin position="1410"/>
        <end position="1430"/>
    </location>
</feature>
<dbReference type="InterPro" id="IPR001584">
    <property type="entry name" value="Integrase_cat-core"/>
</dbReference>
<dbReference type="GO" id="GO:0015074">
    <property type="term" value="P:DNA integration"/>
    <property type="evidence" value="ECO:0007669"/>
    <property type="project" value="InterPro"/>
</dbReference>
<evidence type="ECO:0000256" key="7">
    <source>
        <dbReference type="ARBA" id="ARBA00022918"/>
    </source>
</evidence>
<feature type="region of interest" description="Disordered" evidence="10">
    <location>
        <begin position="3674"/>
        <end position="3694"/>
    </location>
</feature>
<dbReference type="InterPro" id="IPR029480">
    <property type="entry name" value="Transpos_assoc"/>
</dbReference>
<dbReference type="GO" id="GO:0008233">
    <property type="term" value="F:peptidase activity"/>
    <property type="evidence" value="ECO:0007669"/>
    <property type="project" value="UniProtKB-KW"/>
</dbReference>
<name>A0A8T2F695_9BRAS</name>
<dbReference type="GO" id="GO:0003964">
    <property type="term" value="F:RNA-directed DNA polymerase activity"/>
    <property type="evidence" value="ECO:0007669"/>
    <property type="project" value="UniProtKB-KW"/>
</dbReference>
<comment type="caution">
    <text evidence="15">The sequence shown here is derived from an EMBL/GenBank/DDBJ whole genome shotgun (WGS) entry which is preliminary data.</text>
</comment>
<dbReference type="PROSITE" id="PS50158">
    <property type="entry name" value="ZF_CCHC"/>
    <property type="match status" value="2"/>
</dbReference>
<feature type="region of interest" description="Disordered" evidence="10">
    <location>
        <begin position="3149"/>
        <end position="3173"/>
    </location>
</feature>
<dbReference type="Proteomes" id="UP000694240">
    <property type="component" value="Chromosome 3"/>
</dbReference>
<evidence type="ECO:0000256" key="6">
    <source>
        <dbReference type="ARBA" id="ARBA00022801"/>
    </source>
</evidence>
<sequence>MKKRVEKCFAVNQTPEHEKLTQALSRLGGVAVGWWRYREGREGVTNWPLFKAKCKSRFKPSMGSTSADHLMCIEQKGSVEDYRERFEAVSVELPHCPTDILESAFLRGLKKSLRNQVVRCRPVNLDDMVDFAKLIEAQENDTPSYQIRAPPRAIATSSYTPPPRQGYQSTSKGNEFKKAGNDNGSVNPCRYCGDKWFPGHKCKQRVRSMDVEEDVEEDEGLEPEQMKQEVQQQNASETEVETMHSMGGISSEKSMMMKGRIGGREVVILIDSGATSNFLSHKLAPELGLTSTNTQSFAVRVANGHIFHGKEKCSGVMLEVQGVEMMEDFLLFELGGTDVVLGFPWLAKLGDTRTNWGLLTLSWKIRNSWVTIMGDPSLCQVPISLNAMSRVVKKKQEVYLLELTTLFEAAEPQEKKEESAEIQGILSQFQEVFSTPTGLPPARNREHAITLQQGTPPVNCRPYRYSYLQKNEIEKMVQEMLDARIIRPSISPFSSPVLLVRKKDGGWRFGVDYRTLNNVTIPDRYPIPLVDELLDELKGATVFSKLDLRSGYHQIRVRATDVEKTAFKTHQGHYEFLVMPFGLTNVPSTFQSVMNDAFRPYLRRFVLVFFNDILIYSKDMETHLEHLKKVLDIMKKHQFYANVKKCSFGNSEISYLGHIISGNGVASDPEKIKAMVKWPQPKNVTELRGFLGLTGYYRKFVRNYGQIAKPLTDLLKKEGFEWSEQAGQAFESLKESVTSLPVLALPDFEQEFIVETDASGTGIGAVLSQGRRPIAFLSQAFSSTGRVKSVYERELLAIVKALTKWKHYLAGREFVIKTDESSLKHLLDQKSLTPVQQRWATKLIGLTYKIEYKPGVENRVVDALSRQPRVPEVNQLVLCAPQTIDREEVAIWTKEDPELLKLIKRCEMEGEKTTGYTTKEGVLFKDGRLVIPRGSPMVQKLIRQFHDSEIGGHEGVLKTFQRMSKEVYWQGMRKDVIKYIIHMDTIEKDFIEGLPLSNGYSVILVVIDRLSKYGHFIPLKHPFSSKTVAEVFIKEIVRLHGFPENIVSDRDKVFLSNFWTELFKSQGTILHRSTAYHPQTDGQTEVVNRCLETYLRCFAGRKPKSWLHWAEYWYNTSYHTTTGTTPFLAVYGREPPKILRYGDISTVNGQVEELIRDRDSLLQELRENMELAQRRMQKSANDKIDLHACCIFALISGDLELLTSCLEEAGLIMSNHSTPRSSRSFKISTDHSTPWLSRGHHYFTTSLYPELRPYRQKTVVGRRNEKLAQRYFRPYVIIERIGRVANKLQLPAQSRIHPVFHISQLKKVVPADYTVQEIPALLTPTFEWVVEPERVLDVRLPVKGQETEVLVMWKELPEFEATWEPVTVMMEQFPDFNLVDKVASLSGFQAISGLDEVELCSAVKRDLKNQKREGERRRKEEEKAKGRENQRLNSCACQAHKQRRSESAHVHSAEVKGTESIAKYTTLSKEESVEDDEVSLAGRIMSKRSSSDKLFFYDLHNRGSKIQVMTDARTDPGYESGAWDFVRYVAAGLGENAMIICPCIDCRNVDRHLAADVVDHLVTRGMDWSYKLGDDWYHHGEVKSVSDYRKNASQWNQEILGLFKAAEFIDEELVSQGDVDEAGDKEEVEFSTKLAMQKHLSIQGNVLHTSLYEVKKFLKTFDMGYEKIHACVNDCCLFRNQFEKLDSCPKCNSSRWKINTRTGEVKKGNPQKVLRYFPIIPRLKRMFRSEDMAKDLRWHFSNKSTDGKMRHPVDSVTWDQMNQKYPSFAAEERNVRLGISTDGFNPFNMKNVNYSAWPVLLVNYNMPPDKCMKEENIMLTLLIPGPTQPGNNIDVYLEPLIDDLNHLWEKGELTYDAFSHTTFTLKAMLLWTIQDFPAYGNLAGCKVKGKMGCPICGKHTDSLWLSNCRKHVYMSHRKSPSPTHLYRRKKAWFDVKGRKRKMNDCTGSAFGTDDESIASEEEEEQLDEDELSRWKKRSILFKLEYWKEMPVRHNLDVMHVERNVAASLVSTMLHCGKSEDGIKARKDLQLLGIRKDLHPQARGQRTYLPPAPWSLSKTEKKVFYKRLFDFRGPDGYCSNISRCVKIEDSTIKGLKSHDYHVLMQQLLPVAIRGLLPKGVRIAIGRLCAFFNKLCQRVIDREVSAMENEIVETICMFERFFPPSFFDIMVHLTVHLGREARLCGPVHFRWMYPFERYMKVLKDFVRNTARPEGCIAEAYLAEECMRFCSDLLKKTTNAEEEIERNADYENCSILEGRPISAATSITLTENEKNIAHLAVIHNMAQLDPYVESYAGYIVNSNRFHTVSIDRQTQNCGVLHEATAMCIASSKDNTPMVDVVSYYGRVVDIILLDYNVFYIPIFRCQWANIGNGVKEEDGFILVNLNQSQVSFARDTYILASQAKQVFYSRADESSSWYVAMRGSTRRYSAEDAESGNADVGPLPVLVDMDVLADDLVDDDRNAQPDCEGIYMVNNRKRKYQKKKKIDELAERQIETQEFTEVQADNNEVEADLLADETNEMEADLLADETNEVEAELVDKENEDANNEVNRESEEPVDNTAATDAEDPTMDVAETAAEPKRKKKRGPTKMKHIAKDPNEKVHVDYTIMGEPCGPAMEKTAAFAQMGCLWRSSKSRLAKDVREADNMKDRMSLRPPNVTMAEWRKFVKEKTSHEFKVVSDSYKKRRKKQIPHTCGRKGMVRLREELVQKSDEPSKVTRLKVWVESRTKKDGTPVHIDAAEMIVNSRSMAAMETNKIQIKNIIQDLEQIIEKLYDQRQEPDVGENSIHRSVNTRSLPKCNLVDWTSSDGNVVEGRVVSYDADELLHWIPLGPNAVKVLIESATKPEAPIWRPVPEMSIIEDVVGEMIAWDADLCIVPPERVCLEDIAPKSPSTTSKNRCTLKALGKTDEVVAEGRWPTLDMRTLQDSLNSFIAWLANRVVIETTSSESPVLQRSASKASNIKSLNEMSPVISKSASPRSQTKSASPTSQNDKSPETPKAPLKKPVTKTKPSLTETSSRRKSQRLAFKANQKCKLMDISGKKRVVAEGRWASNSPDQCVHHVPLGPNASRVWVDVVIVKDDAVWRQSTEIEYMENALGTSIAWPEDKIAMNVGSLWGSRAERYLERRAAAKRPTCYIRGSCSSWKRLSRRLEKRFDKGKGKPWRGRSKSKGRSKSRPNYNKNNNGCFICRREGHWKRECPEKSSNKPSSSANIAVEPKQPLVLTTSPQYTKEESVVDSGCSFHITPDKDSPFGLQEFDGGKVMGNMTHREVKGIGKIKILNPDDYVVILTNVRYIPTMGRNLISYGQLEKSSCKYEGKDFVVTFYKDGQKIISGKYQDGRYYLEGNVVNGEFAVARPDVDMTRLWHSRLGHMSLKNMNVLVKEGYLLGKEVTKLELCESCVLRKSDKQSFPTAKHTTKGTMVTSEEDDASSASSLERRILKTVTSAMTTLIDEKLGALNLHQVNPDANPRLRQEEPREDEEARNYYSHASSHSSQRRHRRERPPPRDPLGGLKLKIPAFHGTNNPDTYLEWEQKIELVFLCQECLESNKVKIAATEFYDYALSGWDQLVTSRRRTRDYPIETWNQLKTVMRKRFVPSYYHREIHQRLRNLVQGSKTVEEYFKEMETLMLRADLQEDGEAVMSRFMGGLNREIQDRLETQHYVELEEMLHTAVMFEQQIKRKNARSSHTKTNYSPGKPSYQKEEKFAYQKDYKPFVKPKPVDLDPKGKGKEVITRARDIRCFKCQGLGHYASECSNKRIMVLRDNGEVESEDERAEEDSMEEDVESPGRGELLVARRSLSVLTKAEEQAQRENLFHTRCLVKDKVCSLIIDGGSCTNVASRNMVEKLGLEVLKHPRPYSLQWLNETGEMSVKEQVKIPLSIGKYHDEIMCDILPMDASHILLGRPWQSDRKVLHDGFTNRQTFEYNGRKTTLIPMTPHEVYLDQLSMKQRAIKPTEPIDTKGKNKVSKYSLLFVFKETLTCSTNPIPVLPSKIELILQEYKDVFPEDNPIGLPPIRGIEHQIDFVPGAALPNRPAYRTNPTETQELERQVNELMDKGHIRESMSPCAIPVLLVPKQDGRWRMCVDCRAINNITVKYRHPIPRLDDMLDKLHGSSIFSKIDLKSGYHQIRMKEGDEWKTAFKLNKDYMNGFVVSVDGIKVDEEKVKVIREWPSPKNVSEVRSFHGLAGFYRRFVKDFSTIAAPLTEVIKKDIGFKWEDAQENAFQALKEKLTNSPVLILPNFMKTFEIECDASGLGIGAVLMQDHKPIAYFSEKLGGATLNYPTYDKELYALVRALQTWQHYLWPKEFVIHTDHESLKHLKGQQKLNKRHARWVEFIETFPYVIKYKKGKDNVVADALSRREAHGGGLMGHFGVAKTYKVMQEHFHWPHMKRDVERLCERCATCKQAKVQPHGLYTPLPIPLHPWNDISMDFVVGLPRTRTDCLPHVEFAYNHSMHSATKFSPFEIVYGFKPTSPLDLMPLPLSERSSLDGKKKADLVQHVHKEAKENLEARTKKYEKYANKGRKEVIFNEGDQVWVHHRKERFPEERSSKLMPRIDGPFKVLKRINNNAYKLDLQGKYNVNGSFNVSDLQPFFADNLDLRSNPFQVGEDDENMTYATKPLEPQEDKEQLEAEEQLVPEEALIVPAGPLTRSKSKKFNQAINGLLKELKKNQEDVAQSSFIVITAQEARHDLLRGPSTSYYDLEDSSSQGGETSSSSSESSENLEESETNEEVDGSENEQSLDDYLLARERKRRSNIRPPSRFKDGDFVAYALATEEDLEIEEPKSYEEAMKRSKRKQWESAMKEEMDSHQKSHTWDLIEKPEKQKLIGCKWIFKLKPGIPGLEKQRYKVRLVAKGFSQQEGIDYNEVFSLVVKHVSIRLMLSLVVNMDYELEQMDVKTSFLHDQGSKQFQEIKDGLALLAKNFGKALKRVERVTKRKEMKCLECKGVGHTKFECPNKRKLKEKSLISFSDSESDDEGEELLNFVAFMASSDSSKVMSDTDSDCDEELNPKDEYRVLYDNWVQLSKEKLELVKEKLTLEAKVANVSTEDKQNLSEITVVGTSPDYYQKKLERLQEECHMERNRAKLVERELNDKHKQIRMLNKWLESLDKILAIEGFRLSRMYEEEEKHYSSCCNYVNKEMQDVANLVCNWNLVELDDCTPQAKVAYTSPVSQDNNAWYFDIGCSRHMTSEQFVLNYFTVITNGKVTFGDGGKGSIKVKGKIEIDDQPHVSNVYFVEGPTANLISISQVCDDDLTVTFTKTVCVALDIPGTNVLSGVRSGNNCYMWKDYEICLSPITSKLDLWHQRLGHMNTQSLVKIVNAEVVRGIPKQESIRLLLGISCLLKIKLFQMDVKNEAGMSVDEKLYRGMIGSLLYLTASRHDLCFSVGVCATYQANPKQSNLNAVKWILKYVKVEVTMNQEATSLTGVSGAGQPSAATPSDPASPPSVLMFIPKTEPGICMSKKTKSKVSTAKSNRSASAAGQTEENFLETSDLQDGDVTEIVPPPFLSRYQENHRFLSARDRKYPELKFPSETPYSNCFLTGEGLGRYKSSGGDGDTRLPSRVKRSSSGLAMKVKTLGLVVE</sequence>
<feature type="domain" description="Reverse transcriptase" evidence="13">
    <location>
        <begin position="481"/>
        <end position="660"/>
    </location>
</feature>
<dbReference type="InterPro" id="IPR000953">
    <property type="entry name" value="Chromo/chromo_shadow_dom"/>
</dbReference>
<evidence type="ECO:0000256" key="9">
    <source>
        <dbReference type="SAM" id="Coils"/>
    </source>
</evidence>
<dbReference type="CDD" id="cd01647">
    <property type="entry name" value="RT_LTR"/>
    <property type="match status" value="2"/>
</dbReference>
<dbReference type="InterPro" id="IPR041588">
    <property type="entry name" value="Integrase_H2C2"/>
</dbReference>
<feature type="coiled-coil region" evidence="9">
    <location>
        <begin position="2744"/>
        <end position="2771"/>
    </location>
</feature>
<dbReference type="Pfam" id="PF13976">
    <property type="entry name" value="gag_pre-integrs"/>
    <property type="match status" value="2"/>
</dbReference>
<feature type="compositionally biased region" description="Acidic residues" evidence="10">
    <location>
        <begin position="211"/>
        <end position="222"/>
    </location>
</feature>
<dbReference type="InterPro" id="IPR041373">
    <property type="entry name" value="RT_RNaseH"/>
</dbReference>
<feature type="compositionally biased region" description="Polar residues" evidence="10">
    <location>
        <begin position="2957"/>
        <end position="2986"/>
    </location>
</feature>
<feature type="compositionally biased region" description="Acidic residues" evidence="10">
    <location>
        <begin position="4714"/>
        <end position="4733"/>
    </location>
</feature>
<dbReference type="InterPro" id="IPR013103">
    <property type="entry name" value="RVT_2"/>
</dbReference>
<evidence type="ECO:0000313" key="16">
    <source>
        <dbReference type="Proteomes" id="UP000694240"/>
    </source>
</evidence>
<keyword evidence="8" id="KW-0862">Zinc</keyword>
<dbReference type="EMBL" id="JAEFBK010000003">
    <property type="protein sequence ID" value="KAG7627121.1"/>
    <property type="molecule type" value="Genomic_DNA"/>
</dbReference>
<evidence type="ECO:0000256" key="5">
    <source>
        <dbReference type="ARBA" id="ARBA00022759"/>
    </source>
</evidence>
<evidence type="ECO:0000256" key="2">
    <source>
        <dbReference type="ARBA" id="ARBA00022679"/>
    </source>
</evidence>
<dbReference type="Pfam" id="PF17921">
    <property type="entry name" value="Integrase_H2C2"/>
    <property type="match status" value="2"/>
</dbReference>
<dbReference type="InterPro" id="IPR001878">
    <property type="entry name" value="Znf_CCHC"/>
</dbReference>
<accession>A0A8T2F695</accession>
<dbReference type="PROSITE" id="PS50878">
    <property type="entry name" value="RT_POL"/>
    <property type="match status" value="1"/>
</dbReference>
<feature type="compositionally biased region" description="Basic residues" evidence="10">
    <location>
        <begin position="3154"/>
        <end position="3169"/>
    </location>
</feature>
<feature type="compositionally biased region" description="Acidic residues" evidence="10">
    <location>
        <begin position="1952"/>
        <end position="1964"/>
    </location>
</feature>
<evidence type="ECO:0000259" key="12">
    <source>
        <dbReference type="PROSITE" id="PS50158"/>
    </source>
</evidence>
<dbReference type="Pfam" id="PF03732">
    <property type="entry name" value="Retrotrans_gag"/>
    <property type="match status" value="2"/>
</dbReference>
<dbReference type="Pfam" id="PF03004">
    <property type="entry name" value="Transposase_24"/>
    <property type="match status" value="1"/>
</dbReference>
<evidence type="ECO:0000256" key="3">
    <source>
        <dbReference type="ARBA" id="ARBA00022695"/>
    </source>
</evidence>
<dbReference type="FunFam" id="3.30.420.10:FF:000032">
    <property type="entry name" value="Retrovirus-related Pol polyprotein from transposon 297-like Protein"/>
    <property type="match status" value="1"/>
</dbReference>
<keyword evidence="6" id="KW-0378">Hydrolase</keyword>
<organism evidence="15 16">
    <name type="scientific">Arabidopsis thaliana x Arabidopsis arenosa</name>
    <dbReference type="NCBI Taxonomy" id="1240361"/>
    <lineage>
        <taxon>Eukaryota</taxon>
        <taxon>Viridiplantae</taxon>
        <taxon>Streptophyta</taxon>
        <taxon>Embryophyta</taxon>
        <taxon>Tracheophyta</taxon>
        <taxon>Spermatophyta</taxon>
        <taxon>Magnoliopsida</taxon>
        <taxon>eudicotyledons</taxon>
        <taxon>Gunneridae</taxon>
        <taxon>Pentapetalae</taxon>
        <taxon>rosids</taxon>
        <taxon>malvids</taxon>
        <taxon>Brassicales</taxon>
        <taxon>Brassicaceae</taxon>
        <taxon>Camelineae</taxon>
        <taxon>Arabidopsis</taxon>
    </lineage>
</organism>
<dbReference type="InterPro" id="IPR004252">
    <property type="entry name" value="Probable_transposase_24"/>
</dbReference>
<dbReference type="Pfam" id="PF17917">
    <property type="entry name" value="RT_RNaseH"/>
    <property type="match status" value="2"/>
</dbReference>
<feature type="compositionally biased region" description="Low complexity" evidence="10">
    <location>
        <begin position="4698"/>
        <end position="4713"/>
    </location>
</feature>